<feature type="domain" description="HTH tetR-type" evidence="5">
    <location>
        <begin position="11"/>
        <end position="75"/>
    </location>
</feature>
<dbReference type="AlphaFoldDB" id="A0A9D1ULG9"/>
<dbReference type="Gene3D" id="1.10.357.10">
    <property type="entry name" value="Tetracycline Repressor, domain 2"/>
    <property type="match status" value="1"/>
</dbReference>
<evidence type="ECO:0000256" key="4">
    <source>
        <dbReference type="PROSITE-ProRule" id="PRU00335"/>
    </source>
</evidence>
<dbReference type="PANTHER" id="PTHR30055:SF234">
    <property type="entry name" value="HTH-TYPE TRANSCRIPTIONAL REGULATOR BETI"/>
    <property type="match status" value="1"/>
</dbReference>
<dbReference type="SUPFAM" id="SSF46689">
    <property type="entry name" value="Homeodomain-like"/>
    <property type="match status" value="1"/>
</dbReference>
<dbReference type="PROSITE" id="PS50977">
    <property type="entry name" value="HTH_TETR_2"/>
    <property type="match status" value="1"/>
</dbReference>
<accession>A0A9D1ULG9</accession>
<gene>
    <name evidence="6" type="ORF">H9870_03910</name>
</gene>
<evidence type="ECO:0000313" key="6">
    <source>
        <dbReference type="EMBL" id="HIW90795.1"/>
    </source>
</evidence>
<dbReference type="SUPFAM" id="SSF48498">
    <property type="entry name" value="Tetracyclin repressor-like, C-terminal domain"/>
    <property type="match status" value="1"/>
</dbReference>
<dbReference type="InterPro" id="IPR001647">
    <property type="entry name" value="HTH_TetR"/>
</dbReference>
<feature type="DNA-binding region" description="H-T-H motif" evidence="4">
    <location>
        <begin position="38"/>
        <end position="57"/>
    </location>
</feature>
<sequence>MKDHTDTQEHDQTRDRILDGALALLNDAVDGSGKGSVSLDSAAKQAGVTKPGLMYHFPTKEALMLALVDHVVDRWEEQLIAALGGPLEEAGPVDRIRAYAEFTLGTEFENSDIVMLADPRLRPALTARWGERIAPWVGLSPAAEKEPDSASVSATYDGLDVEVATRLHAVRLMADGAWLASATGVLDPGKGARADVLVLAREMLDDLDHSDDRKETVP</sequence>
<protein>
    <submittedName>
        <fullName evidence="6">TetR/AcrR family transcriptional regulator</fullName>
    </submittedName>
</protein>
<reference evidence="6" key="1">
    <citation type="journal article" date="2021" name="PeerJ">
        <title>Extensive microbial diversity within the chicken gut microbiome revealed by metagenomics and culture.</title>
        <authorList>
            <person name="Gilroy R."/>
            <person name="Ravi A."/>
            <person name="Getino M."/>
            <person name="Pursley I."/>
            <person name="Horton D.L."/>
            <person name="Alikhan N.F."/>
            <person name="Baker D."/>
            <person name="Gharbi K."/>
            <person name="Hall N."/>
            <person name="Watson M."/>
            <person name="Adriaenssens E.M."/>
            <person name="Foster-Nyarko E."/>
            <person name="Jarju S."/>
            <person name="Secka A."/>
            <person name="Antonio M."/>
            <person name="Oren A."/>
            <person name="Chaudhuri R.R."/>
            <person name="La Ragione R."/>
            <person name="Hildebrand F."/>
            <person name="Pallen M.J."/>
        </authorList>
    </citation>
    <scope>NUCLEOTIDE SEQUENCE</scope>
    <source>
        <strain evidence="6">CHK32-1732</strain>
    </source>
</reference>
<dbReference type="Proteomes" id="UP000824190">
    <property type="component" value="Unassembled WGS sequence"/>
</dbReference>
<reference evidence="6" key="2">
    <citation type="submission" date="2021-04" db="EMBL/GenBank/DDBJ databases">
        <authorList>
            <person name="Gilroy R."/>
        </authorList>
    </citation>
    <scope>NUCLEOTIDE SEQUENCE</scope>
    <source>
        <strain evidence="6">CHK32-1732</strain>
    </source>
</reference>
<dbReference type="EMBL" id="DXGC01000039">
    <property type="protein sequence ID" value="HIW90795.1"/>
    <property type="molecule type" value="Genomic_DNA"/>
</dbReference>
<proteinExistence type="predicted"/>
<keyword evidence="2 4" id="KW-0238">DNA-binding</keyword>
<evidence type="ECO:0000256" key="3">
    <source>
        <dbReference type="ARBA" id="ARBA00023163"/>
    </source>
</evidence>
<comment type="caution">
    <text evidence="6">The sequence shown here is derived from an EMBL/GenBank/DDBJ whole genome shotgun (WGS) entry which is preliminary data.</text>
</comment>
<dbReference type="GO" id="GO:0000976">
    <property type="term" value="F:transcription cis-regulatory region binding"/>
    <property type="evidence" value="ECO:0007669"/>
    <property type="project" value="TreeGrafter"/>
</dbReference>
<dbReference type="InterPro" id="IPR009057">
    <property type="entry name" value="Homeodomain-like_sf"/>
</dbReference>
<evidence type="ECO:0000256" key="2">
    <source>
        <dbReference type="ARBA" id="ARBA00023125"/>
    </source>
</evidence>
<dbReference type="Pfam" id="PF00440">
    <property type="entry name" value="TetR_N"/>
    <property type="match status" value="1"/>
</dbReference>
<dbReference type="InterPro" id="IPR036271">
    <property type="entry name" value="Tet_transcr_reg_TetR-rel_C_sf"/>
</dbReference>
<evidence type="ECO:0000313" key="7">
    <source>
        <dbReference type="Proteomes" id="UP000824190"/>
    </source>
</evidence>
<keyword evidence="3" id="KW-0804">Transcription</keyword>
<evidence type="ECO:0000256" key="1">
    <source>
        <dbReference type="ARBA" id="ARBA00023015"/>
    </source>
</evidence>
<name>A0A9D1ULG9_9CORY</name>
<dbReference type="InterPro" id="IPR050109">
    <property type="entry name" value="HTH-type_TetR-like_transc_reg"/>
</dbReference>
<organism evidence="6 7">
    <name type="scientific">Candidatus Corynebacterium avicola</name>
    <dbReference type="NCBI Taxonomy" id="2838527"/>
    <lineage>
        <taxon>Bacteria</taxon>
        <taxon>Bacillati</taxon>
        <taxon>Actinomycetota</taxon>
        <taxon>Actinomycetes</taxon>
        <taxon>Mycobacteriales</taxon>
        <taxon>Corynebacteriaceae</taxon>
        <taxon>Corynebacterium</taxon>
    </lineage>
</organism>
<dbReference type="GO" id="GO:0003700">
    <property type="term" value="F:DNA-binding transcription factor activity"/>
    <property type="evidence" value="ECO:0007669"/>
    <property type="project" value="TreeGrafter"/>
</dbReference>
<evidence type="ECO:0000259" key="5">
    <source>
        <dbReference type="PROSITE" id="PS50977"/>
    </source>
</evidence>
<keyword evidence="1" id="KW-0805">Transcription regulation</keyword>
<dbReference type="PANTHER" id="PTHR30055">
    <property type="entry name" value="HTH-TYPE TRANSCRIPTIONAL REGULATOR RUTR"/>
    <property type="match status" value="1"/>
</dbReference>